<evidence type="ECO:0000256" key="7">
    <source>
        <dbReference type="ARBA" id="ARBA00023033"/>
    </source>
</evidence>
<dbReference type="STRING" id="1000565.METUNv1_03668"/>
<dbReference type="PANTHER" id="PTHR43876:SF7">
    <property type="entry name" value="UBIQUINONE BIOSYNTHESIS MONOOXYGENASE COQ6, MITOCHONDRIAL"/>
    <property type="match status" value="1"/>
</dbReference>
<dbReference type="GO" id="GO:0071949">
    <property type="term" value="F:FAD binding"/>
    <property type="evidence" value="ECO:0007669"/>
    <property type="project" value="InterPro"/>
</dbReference>
<evidence type="ECO:0000259" key="8">
    <source>
        <dbReference type="Pfam" id="PF01494"/>
    </source>
</evidence>
<dbReference type="RefSeq" id="WP_008064229.1">
    <property type="nucleotide sequence ID" value="NZ_AFHG01000058.1"/>
</dbReference>
<dbReference type="Gene3D" id="3.50.50.60">
    <property type="entry name" value="FAD/NAD(P)-binding domain"/>
    <property type="match status" value="2"/>
</dbReference>
<keyword evidence="7" id="KW-0503">Monooxygenase</keyword>
<comment type="similarity">
    <text evidence="3">Belongs to the UbiH/COQ6 family.</text>
</comment>
<proteinExistence type="inferred from homology"/>
<dbReference type="InterPro" id="IPR010971">
    <property type="entry name" value="UbiH/COQ6"/>
</dbReference>
<dbReference type="GO" id="GO:0006744">
    <property type="term" value="P:ubiquinone biosynthetic process"/>
    <property type="evidence" value="ECO:0007669"/>
    <property type="project" value="UniProtKB-UniPathway"/>
</dbReference>
<evidence type="ECO:0000313" key="9">
    <source>
        <dbReference type="EMBL" id="EGK70278.1"/>
    </source>
</evidence>
<keyword evidence="10" id="KW-1185">Reference proteome</keyword>
<organism evidence="9 10">
    <name type="scientific">Methyloversatilis universalis (strain ATCC BAA-1314 / DSM 25237 / JCM 13912 / CCUG 52030 / FAM5)</name>
    <dbReference type="NCBI Taxonomy" id="1000565"/>
    <lineage>
        <taxon>Bacteria</taxon>
        <taxon>Pseudomonadati</taxon>
        <taxon>Pseudomonadota</taxon>
        <taxon>Betaproteobacteria</taxon>
        <taxon>Nitrosomonadales</taxon>
        <taxon>Sterolibacteriaceae</taxon>
        <taxon>Methyloversatilis</taxon>
    </lineage>
</organism>
<keyword evidence="5" id="KW-0274">FAD</keyword>
<accession>F5RH74</accession>
<dbReference type="GO" id="GO:0016705">
    <property type="term" value="F:oxidoreductase activity, acting on paired donors, with incorporation or reduction of molecular oxygen"/>
    <property type="evidence" value="ECO:0007669"/>
    <property type="project" value="InterPro"/>
</dbReference>
<evidence type="ECO:0000256" key="5">
    <source>
        <dbReference type="ARBA" id="ARBA00022827"/>
    </source>
</evidence>
<evidence type="ECO:0000256" key="2">
    <source>
        <dbReference type="ARBA" id="ARBA00004749"/>
    </source>
</evidence>
<dbReference type="PRINTS" id="PR00420">
    <property type="entry name" value="RNGMNOXGNASE"/>
</dbReference>
<dbReference type="AlphaFoldDB" id="F5RH74"/>
<evidence type="ECO:0000313" key="10">
    <source>
        <dbReference type="Proteomes" id="UP000005019"/>
    </source>
</evidence>
<evidence type="ECO:0000256" key="4">
    <source>
        <dbReference type="ARBA" id="ARBA00022630"/>
    </source>
</evidence>
<dbReference type="NCBIfam" id="NF005788">
    <property type="entry name" value="PRK07608.1-3"/>
    <property type="match status" value="1"/>
</dbReference>
<evidence type="ECO:0000256" key="3">
    <source>
        <dbReference type="ARBA" id="ARBA00005349"/>
    </source>
</evidence>
<dbReference type="PANTHER" id="PTHR43876">
    <property type="entry name" value="UBIQUINONE BIOSYNTHESIS MONOOXYGENASE COQ6, MITOCHONDRIAL"/>
    <property type="match status" value="1"/>
</dbReference>
<dbReference type="Pfam" id="PF01494">
    <property type="entry name" value="FAD_binding_3"/>
    <property type="match status" value="1"/>
</dbReference>
<dbReference type="SUPFAM" id="SSF51905">
    <property type="entry name" value="FAD/NAD(P)-binding domain"/>
    <property type="match status" value="1"/>
</dbReference>
<feature type="domain" description="FAD-binding" evidence="8">
    <location>
        <begin position="7"/>
        <end position="341"/>
    </location>
</feature>
<dbReference type="GO" id="GO:0004497">
    <property type="term" value="F:monooxygenase activity"/>
    <property type="evidence" value="ECO:0007669"/>
    <property type="project" value="UniProtKB-KW"/>
</dbReference>
<protein>
    <submittedName>
        <fullName evidence="9">Ubiquinone biosynthesis hydroxylase UbiH/UbiF/VisC/COQ6 family</fullName>
    </submittedName>
</protein>
<reference evidence="9 10" key="1">
    <citation type="journal article" date="2011" name="J. Bacteriol.">
        <title>Genome sequence of Methyloversatilis universalis FAM5T, a methylotrophic representative of the order Rhodocyclales.</title>
        <authorList>
            <person name="Kittichotirat W."/>
            <person name="Good N.M."/>
            <person name="Hall R."/>
            <person name="Bringel F."/>
            <person name="Lajus A."/>
            <person name="Medigue C."/>
            <person name="Smalley N.E."/>
            <person name="Beck D."/>
            <person name="Bumgarner R."/>
            <person name="Vuilleumier S."/>
            <person name="Kalyuzhnaya M.G."/>
        </authorList>
    </citation>
    <scope>NUCLEOTIDE SEQUENCE [LARGE SCALE GENOMIC DNA]</scope>
    <source>
        <strain evidence="10">ATCC BAA-1314 / JCM 13912 / FAM5</strain>
    </source>
</reference>
<keyword evidence="6" id="KW-0560">Oxidoreductase</keyword>
<comment type="pathway">
    <text evidence="2">Cofactor biosynthesis; ubiquinone biosynthesis.</text>
</comment>
<sequence>MQRDLEFDVVVVGAGLAGLALCAALRRTQLSVALVEGRPPEWPVGGWDARVYAVSPSSARFLDQIGAWAHLDSTRLQPMARIEVFGDRGAQLDFSAFDVGVGELAWIAESSLIARELWEGVKRQANVTLLCPAKPAALAVEGGRARLALEDGRTLDAALVVGADGVQSWVRAQAGLEARFTDYAELGVVANFRCERPHLGTAWQWFRPDGVLAYLPLPDGHMSMVWSAPEAVGRELLQYDAETLAAHVAAAGDHMLGRLEVVTPAAGFPLRLMQVPRVVASGVALIGDAAHAIHPLSGHGVNLGFADARELSALLAGLDRGVLGDLRALRRYERRRAEEVNALQLTTHALHELFRPQWPALSWLRNTGLKLTARVPVVRNALVRYALG</sequence>
<dbReference type="UniPathway" id="UPA00232"/>
<keyword evidence="9" id="KW-0830">Ubiquinone</keyword>
<gene>
    <name evidence="9" type="ORF">METUNv1_03668</name>
</gene>
<dbReference type="InterPro" id="IPR002938">
    <property type="entry name" value="FAD-bd"/>
</dbReference>
<dbReference type="InterPro" id="IPR036188">
    <property type="entry name" value="FAD/NAD-bd_sf"/>
</dbReference>
<dbReference type="EMBL" id="AFHG01000058">
    <property type="protein sequence ID" value="EGK70278.1"/>
    <property type="molecule type" value="Genomic_DNA"/>
</dbReference>
<keyword evidence="4" id="KW-0285">Flavoprotein</keyword>
<dbReference type="InterPro" id="IPR051205">
    <property type="entry name" value="UbiH/COQ6_monooxygenase"/>
</dbReference>
<dbReference type="eggNOG" id="COG0654">
    <property type="taxonomic scope" value="Bacteria"/>
</dbReference>
<dbReference type="OrthoDB" id="9769565at2"/>
<comment type="caution">
    <text evidence="9">The sequence shown here is derived from an EMBL/GenBank/DDBJ whole genome shotgun (WGS) entry which is preliminary data.</text>
</comment>
<evidence type="ECO:0000256" key="1">
    <source>
        <dbReference type="ARBA" id="ARBA00001974"/>
    </source>
</evidence>
<evidence type="ECO:0000256" key="6">
    <source>
        <dbReference type="ARBA" id="ARBA00023002"/>
    </source>
</evidence>
<comment type="cofactor">
    <cofactor evidence="1">
        <name>FAD</name>
        <dbReference type="ChEBI" id="CHEBI:57692"/>
    </cofactor>
</comment>
<name>F5RH74_METUF</name>
<dbReference type="Proteomes" id="UP000005019">
    <property type="component" value="Unassembled WGS sequence"/>
</dbReference>
<dbReference type="NCBIfam" id="TIGR01988">
    <property type="entry name" value="Ubi-OHases"/>
    <property type="match status" value="1"/>
</dbReference>